<keyword evidence="2" id="KW-1185">Reference proteome</keyword>
<gene>
    <name evidence="1" type="ORF">ACFP4F_13265</name>
</gene>
<sequence>MSEYERSRTMPALPEHVFDQASDVSRLDSWMPAELHVREEELPAVTVHEDRTGEDASALFRAQPDQQRLEWGTRESGSYAGWLQVAGIGSGASEVTIHLSFFEASHDPGGEAVNAALDRSLERLAEQVRLHADGTEG</sequence>
<dbReference type="InterPro" id="IPR023393">
    <property type="entry name" value="START-like_dom_sf"/>
</dbReference>
<protein>
    <submittedName>
        <fullName evidence="1">SRPBCC family protein</fullName>
    </submittedName>
</protein>
<dbReference type="Gene3D" id="3.30.530.20">
    <property type="match status" value="1"/>
</dbReference>
<dbReference type="EMBL" id="JBHSPX010000004">
    <property type="protein sequence ID" value="MFC6063520.1"/>
    <property type="molecule type" value="Genomic_DNA"/>
</dbReference>
<dbReference type="InterPro" id="IPR019587">
    <property type="entry name" value="Polyketide_cyclase/dehydratase"/>
</dbReference>
<comment type="caution">
    <text evidence="1">The sequence shown here is derived from an EMBL/GenBank/DDBJ whole genome shotgun (WGS) entry which is preliminary data.</text>
</comment>
<dbReference type="RefSeq" id="WP_031057701.1">
    <property type="nucleotide sequence ID" value="NZ_JBHSPX010000004.1"/>
</dbReference>
<dbReference type="Pfam" id="PF10604">
    <property type="entry name" value="Polyketide_cyc2"/>
    <property type="match status" value="1"/>
</dbReference>
<accession>A0ABW1MIL3</accession>
<proteinExistence type="predicted"/>
<reference evidence="2" key="1">
    <citation type="journal article" date="2019" name="Int. J. Syst. Evol. Microbiol.">
        <title>The Global Catalogue of Microorganisms (GCM) 10K type strain sequencing project: providing services to taxonomists for standard genome sequencing and annotation.</title>
        <authorList>
            <consortium name="The Broad Institute Genomics Platform"/>
            <consortium name="The Broad Institute Genome Sequencing Center for Infectious Disease"/>
            <person name="Wu L."/>
            <person name="Ma J."/>
        </authorList>
    </citation>
    <scope>NUCLEOTIDE SEQUENCE [LARGE SCALE GENOMIC DNA]</scope>
    <source>
        <strain evidence="2">CGMCC 1.15180</strain>
    </source>
</reference>
<evidence type="ECO:0000313" key="2">
    <source>
        <dbReference type="Proteomes" id="UP001596139"/>
    </source>
</evidence>
<organism evidence="1 2">
    <name type="scientific">Streptomyces ochraceiscleroticus</name>
    <dbReference type="NCBI Taxonomy" id="47761"/>
    <lineage>
        <taxon>Bacteria</taxon>
        <taxon>Bacillati</taxon>
        <taxon>Actinomycetota</taxon>
        <taxon>Actinomycetes</taxon>
        <taxon>Kitasatosporales</taxon>
        <taxon>Streptomycetaceae</taxon>
        <taxon>Streptomyces</taxon>
    </lineage>
</organism>
<dbReference type="Proteomes" id="UP001596139">
    <property type="component" value="Unassembled WGS sequence"/>
</dbReference>
<dbReference type="SUPFAM" id="SSF55961">
    <property type="entry name" value="Bet v1-like"/>
    <property type="match status" value="1"/>
</dbReference>
<evidence type="ECO:0000313" key="1">
    <source>
        <dbReference type="EMBL" id="MFC6063520.1"/>
    </source>
</evidence>
<name>A0ABW1MIL3_9ACTN</name>